<dbReference type="RefSeq" id="WP_394392718.1">
    <property type="nucleotide sequence ID" value="NZ_JBIENY010000030.1"/>
</dbReference>
<organism evidence="1 2">
    <name type="scientific">Streptomyces rochei</name>
    <name type="common">Streptomyces parvullus</name>
    <dbReference type="NCBI Taxonomy" id="1928"/>
    <lineage>
        <taxon>Bacteria</taxon>
        <taxon>Bacillati</taxon>
        <taxon>Actinomycetota</taxon>
        <taxon>Actinomycetes</taxon>
        <taxon>Kitasatosporales</taxon>
        <taxon>Streptomycetaceae</taxon>
        <taxon>Streptomyces</taxon>
        <taxon>Streptomyces rochei group</taxon>
    </lineage>
</organism>
<dbReference type="EMBL" id="JBIENY010000030">
    <property type="protein sequence ID" value="MFG6294147.1"/>
    <property type="molecule type" value="Genomic_DNA"/>
</dbReference>
<protein>
    <recommendedName>
        <fullName evidence="3">PadR family transcriptional regulator</fullName>
    </recommendedName>
</protein>
<evidence type="ECO:0000313" key="1">
    <source>
        <dbReference type="EMBL" id="MFG6294147.1"/>
    </source>
</evidence>
<proteinExistence type="predicted"/>
<sequence>MTLQTQLVLQSSLGTSEQPKYGMQLCHLAGLPSDTIYPILARLEQIDWGGQRLVVLRYVG</sequence>
<evidence type="ECO:0000313" key="2">
    <source>
        <dbReference type="Proteomes" id="UP001605990"/>
    </source>
</evidence>
<gene>
    <name evidence="1" type="ORF">ACGU38_02065</name>
</gene>
<accession>A0ABW7DV16</accession>
<dbReference type="Proteomes" id="UP001605990">
    <property type="component" value="Unassembled WGS sequence"/>
</dbReference>
<comment type="caution">
    <text evidence="1">The sequence shown here is derived from an EMBL/GenBank/DDBJ whole genome shotgun (WGS) entry which is preliminary data.</text>
</comment>
<reference evidence="1 2" key="1">
    <citation type="submission" date="2024-10" db="EMBL/GenBank/DDBJ databases">
        <title>Draft genome assembly of a novel steroid transforming actinomycete isolated from African clawed frog Xenopus laevis.</title>
        <authorList>
            <person name="Bragin E."/>
            <person name="Kollerov V."/>
            <person name="Donova M.V."/>
        </authorList>
    </citation>
    <scope>NUCLEOTIDE SEQUENCE [LARGE SCALE GENOMIC DNA]</scope>
    <source>
        <strain evidence="1 2">MTOC-St3</strain>
    </source>
</reference>
<keyword evidence="2" id="KW-1185">Reference proteome</keyword>
<name>A0ABW7DV16_STRRO</name>
<evidence type="ECO:0008006" key="3">
    <source>
        <dbReference type="Google" id="ProtNLM"/>
    </source>
</evidence>